<dbReference type="Proteomes" id="UP001437256">
    <property type="component" value="Unassembled WGS sequence"/>
</dbReference>
<gene>
    <name evidence="1" type="ORF">AAF712_008314</name>
</gene>
<evidence type="ECO:0008006" key="3">
    <source>
        <dbReference type="Google" id="ProtNLM"/>
    </source>
</evidence>
<reference evidence="1 2" key="1">
    <citation type="submission" date="2024-05" db="EMBL/GenBank/DDBJ databases">
        <title>A draft genome resource for the thread blight pathogen Marasmius tenuissimus strain MS-2.</title>
        <authorList>
            <person name="Yulfo-Soto G.E."/>
            <person name="Baruah I.K."/>
            <person name="Amoako-Attah I."/>
            <person name="Bukari Y."/>
            <person name="Meinhardt L.W."/>
            <person name="Bailey B.A."/>
            <person name="Cohen S.P."/>
        </authorList>
    </citation>
    <scope>NUCLEOTIDE SEQUENCE [LARGE SCALE GENOMIC DNA]</scope>
    <source>
        <strain evidence="1 2">MS-2</strain>
    </source>
</reference>
<organism evidence="1 2">
    <name type="scientific">Marasmius tenuissimus</name>
    <dbReference type="NCBI Taxonomy" id="585030"/>
    <lineage>
        <taxon>Eukaryota</taxon>
        <taxon>Fungi</taxon>
        <taxon>Dikarya</taxon>
        <taxon>Basidiomycota</taxon>
        <taxon>Agaricomycotina</taxon>
        <taxon>Agaricomycetes</taxon>
        <taxon>Agaricomycetidae</taxon>
        <taxon>Agaricales</taxon>
        <taxon>Marasmiineae</taxon>
        <taxon>Marasmiaceae</taxon>
        <taxon>Marasmius</taxon>
    </lineage>
</organism>
<name>A0ABR2ZWW2_9AGAR</name>
<protein>
    <recommendedName>
        <fullName evidence="3">MIP18 family-like domain-containing protein</fullName>
    </recommendedName>
</protein>
<proteinExistence type="predicted"/>
<dbReference type="EMBL" id="JBBXMP010000057">
    <property type="protein sequence ID" value="KAL0064767.1"/>
    <property type="molecule type" value="Genomic_DNA"/>
</dbReference>
<accession>A0ABR2ZWW2</accession>
<comment type="caution">
    <text evidence="1">The sequence shown here is derived from an EMBL/GenBank/DDBJ whole genome shotgun (WGS) entry which is preliminary data.</text>
</comment>
<sequence length="116" mass="13139">MKTFDEIYLPMLRSKGLDPIIGENVVRYIADTNLYLEVDSQKVELTLTTNPSRCGPTPFARALLSTITRIVASPIGEDMDKAGMTPELQGKWLKEREDPAVETLHDFWFIKARLKA</sequence>
<evidence type="ECO:0000313" key="1">
    <source>
        <dbReference type="EMBL" id="KAL0064767.1"/>
    </source>
</evidence>
<keyword evidence="2" id="KW-1185">Reference proteome</keyword>
<evidence type="ECO:0000313" key="2">
    <source>
        <dbReference type="Proteomes" id="UP001437256"/>
    </source>
</evidence>